<dbReference type="STRING" id="1390249.BHU72_12350"/>
<keyword evidence="5" id="KW-0067">ATP-binding</keyword>
<dbReference type="RefSeq" id="WP_069703425.1">
    <property type="nucleotide sequence ID" value="NZ_MJAT01000040.1"/>
</dbReference>
<dbReference type="PROSITE" id="PS00455">
    <property type="entry name" value="AMP_BINDING"/>
    <property type="match status" value="1"/>
</dbReference>
<keyword evidence="3 9" id="KW-0436">Ligase</keyword>
<reference evidence="9 10" key="1">
    <citation type="submission" date="2016-09" db="EMBL/GenBank/DDBJ databases">
        <title>Desulfuribacillus arsenicus sp. nov., an obligately anaerobic, dissimilatory arsenic- and antimonate-reducing bacterium isolated from anoxic sediments.</title>
        <authorList>
            <person name="Abin C.A."/>
            <person name="Hollibaugh J.T."/>
        </authorList>
    </citation>
    <scope>NUCLEOTIDE SEQUENCE [LARGE SCALE GENOMIC DNA]</scope>
    <source>
        <strain evidence="9 10">MLFW-2</strain>
    </source>
</reference>
<organism evidence="9 10">
    <name type="scientific">Desulfuribacillus stibiiarsenatis</name>
    <dbReference type="NCBI Taxonomy" id="1390249"/>
    <lineage>
        <taxon>Bacteria</taxon>
        <taxon>Bacillati</taxon>
        <taxon>Bacillota</taxon>
        <taxon>Desulfuribacillia</taxon>
        <taxon>Desulfuribacillales</taxon>
        <taxon>Desulfuribacillaceae</taxon>
        <taxon>Desulfuribacillus</taxon>
    </lineage>
</organism>
<proteinExistence type="inferred from homology"/>
<dbReference type="Pfam" id="PF13193">
    <property type="entry name" value="AMP-binding_C"/>
    <property type="match status" value="1"/>
</dbReference>
<name>A0A1E5L209_9FIRM</name>
<keyword evidence="4" id="KW-0547">Nucleotide-binding</keyword>
<dbReference type="FunFam" id="3.30.300.30:FF:000005">
    <property type="entry name" value="Acyl-coenzyme A synthetase ACSM5, mitochondrial"/>
    <property type="match status" value="1"/>
</dbReference>
<comment type="caution">
    <text evidence="9">The sequence shown here is derived from an EMBL/GenBank/DDBJ whole genome shotgun (WGS) entry which is preliminary data.</text>
</comment>
<feature type="domain" description="AMP-dependent synthetase/ligase" evidence="7">
    <location>
        <begin position="57"/>
        <end position="421"/>
    </location>
</feature>
<dbReference type="AlphaFoldDB" id="A0A1E5L209"/>
<dbReference type="GO" id="GO:0006085">
    <property type="term" value="P:acetyl-CoA biosynthetic process"/>
    <property type="evidence" value="ECO:0007669"/>
    <property type="project" value="TreeGrafter"/>
</dbReference>
<protein>
    <recommendedName>
        <fullName evidence="2">acetate--CoA ligase</fullName>
        <ecNumber evidence="2">6.2.1.1</ecNumber>
    </recommendedName>
</protein>
<dbReference type="GO" id="GO:0005524">
    <property type="term" value="F:ATP binding"/>
    <property type="evidence" value="ECO:0007669"/>
    <property type="project" value="UniProtKB-KW"/>
</dbReference>
<sequence length="572" mass="65007">MKKSTEVITRTIEDANMQQYDEAVSNFQWETVEKGFSWYGQEKCNIVYEAIDRKCEEGHAGEIALYFCDGTRDEQYTYEKLQKLSCRFARGLQNLNVEKGDRVFIFLPRTPEYYVALLGAIRIGAIGGPLFEAFMEKAVKDRLEDSDAKVVVTTKELLSRIPLHELPELKHVILVGADEADPGKRQVTYQEIMRQDDSPFVELVSKDDGMMIHYTSGSTGKPKGVLLSHYAMVHMYLSGKYAYDLRPDDIYWCVADPGWITGTSAGMWAPWLNSTPVVMRGGRFNPEEWYATIQKYKVTVWFSAPTAFRMLMASGAEISKSYDLSSLRHILSAGEPLNPEIIKWGVDTFDIPIYDNWWMTETGSTIVANFPALPIKLGSMGKPLPGIHVDIVDHIGQPMEPNELGNLAIKPKWPGMMRMIWNNPKKYNDYFLNGWYISGDSAYKDEDGYFWFEGRIDDVINTMGERVGPFEVESKLVEHPAVAEAGVIGVPDPIRGEVVKAYITLRQGFKESDELKEDIMNFIREKLAAHARPRIIEVRDKLPKTRSGKIMRRVLKARELNMPTGDVSTIDD</sequence>
<comment type="similarity">
    <text evidence="1">Belongs to the ATP-dependent AMP-binding enzyme family.</text>
</comment>
<dbReference type="PANTHER" id="PTHR24095:SF14">
    <property type="entry name" value="ACETYL-COENZYME A SYNTHETASE 1"/>
    <property type="match status" value="1"/>
</dbReference>
<dbReference type="GO" id="GO:0005829">
    <property type="term" value="C:cytosol"/>
    <property type="evidence" value="ECO:0007669"/>
    <property type="project" value="TreeGrafter"/>
</dbReference>
<keyword evidence="6" id="KW-0007">Acetylation</keyword>
<dbReference type="InterPro" id="IPR045851">
    <property type="entry name" value="AMP-bd_C_sf"/>
</dbReference>
<dbReference type="EMBL" id="MJAT01000040">
    <property type="protein sequence ID" value="OEH84188.1"/>
    <property type="molecule type" value="Genomic_DNA"/>
</dbReference>
<gene>
    <name evidence="9" type="ORF">BHU72_12350</name>
</gene>
<dbReference type="SUPFAM" id="SSF56801">
    <property type="entry name" value="Acetyl-CoA synthetase-like"/>
    <property type="match status" value="1"/>
</dbReference>
<dbReference type="InterPro" id="IPR042099">
    <property type="entry name" value="ANL_N_sf"/>
</dbReference>
<dbReference type="NCBIfam" id="NF003313">
    <property type="entry name" value="PRK04319.1"/>
    <property type="match status" value="1"/>
</dbReference>
<dbReference type="GO" id="GO:0003987">
    <property type="term" value="F:acetate-CoA ligase activity"/>
    <property type="evidence" value="ECO:0007669"/>
    <property type="project" value="UniProtKB-EC"/>
</dbReference>
<dbReference type="Pfam" id="PF00501">
    <property type="entry name" value="AMP-binding"/>
    <property type="match status" value="1"/>
</dbReference>
<dbReference type="InterPro" id="IPR025110">
    <property type="entry name" value="AMP-bd_C"/>
</dbReference>
<dbReference type="EC" id="6.2.1.1" evidence="2"/>
<dbReference type="Proteomes" id="UP000095255">
    <property type="component" value="Unassembled WGS sequence"/>
</dbReference>
<dbReference type="OrthoDB" id="9765680at2"/>
<dbReference type="Gene3D" id="3.40.50.12780">
    <property type="entry name" value="N-terminal domain of ligase-like"/>
    <property type="match status" value="1"/>
</dbReference>
<accession>A0A1E5L209</accession>
<dbReference type="PANTHER" id="PTHR24095">
    <property type="entry name" value="ACETYL-COENZYME A SYNTHETASE"/>
    <property type="match status" value="1"/>
</dbReference>
<evidence type="ECO:0000256" key="2">
    <source>
        <dbReference type="ARBA" id="ARBA00013275"/>
    </source>
</evidence>
<evidence type="ECO:0000313" key="9">
    <source>
        <dbReference type="EMBL" id="OEH84188.1"/>
    </source>
</evidence>
<dbReference type="Gene3D" id="3.30.300.30">
    <property type="match status" value="1"/>
</dbReference>
<keyword evidence="10" id="KW-1185">Reference proteome</keyword>
<evidence type="ECO:0000259" key="8">
    <source>
        <dbReference type="Pfam" id="PF13193"/>
    </source>
</evidence>
<evidence type="ECO:0000256" key="4">
    <source>
        <dbReference type="ARBA" id="ARBA00022741"/>
    </source>
</evidence>
<evidence type="ECO:0000256" key="3">
    <source>
        <dbReference type="ARBA" id="ARBA00022598"/>
    </source>
</evidence>
<evidence type="ECO:0000256" key="6">
    <source>
        <dbReference type="ARBA" id="ARBA00022990"/>
    </source>
</evidence>
<evidence type="ECO:0000259" key="7">
    <source>
        <dbReference type="Pfam" id="PF00501"/>
    </source>
</evidence>
<evidence type="ECO:0000256" key="1">
    <source>
        <dbReference type="ARBA" id="ARBA00006432"/>
    </source>
</evidence>
<dbReference type="InterPro" id="IPR000873">
    <property type="entry name" value="AMP-dep_synth/lig_dom"/>
</dbReference>
<evidence type="ECO:0000313" key="10">
    <source>
        <dbReference type="Proteomes" id="UP000095255"/>
    </source>
</evidence>
<dbReference type="InterPro" id="IPR020845">
    <property type="entry name" value="AMP-binding_CS"/>
</dbReference>
<evidence type="ECO:0000256" key="5">
    <source>
        <dbReference type="ARBA" id="ARBA00022840"/>
    </source>
</evidence>
<feature type="domain" description="AMP-binding enzyme C-terminal" evidence="8">
    <location>
        <begin position="471"/>
        <end position="549"/>
    </location>
</feature>